<keyword evidence="6" id="KW-0325">Glycoprotein</keyword>
<gene>
    <name evidence="10" type="ORF">NEMBOFW57_007658</name>
</gene>
<evidence type="ECO:0000313" key="10">
    <source>
        <dbReference type="EMBL" id="KAG7288135.1"/>
    </source>
</evidence>
<dbReference type="PANTHER" id="PTHR24269">
    <property type="entry name" value="KREMEN PROTEIN"/>
    <property type="match status" value="1"/>
</dbReference>
<sequence>MQRFTLVSYTVASALVAPLGVAASPYTRLTRRDPAVVPGYGYTGCYTEAQGQRALSGSAFFDDQLTAEKCATACSGFKYFGLEYGRECYCGDAINQGSVETAAAECSFPCPGNSAQACGAGNRLTLYTRASEAPAPASRPRTVPSVAIPNPLVIARLSAKVTRADDMTIQKCADICRASNLPVFGLEYYNECYCGIGLNPGSASAPETDCSFPCAGNPNEKCGGDWRLNVYEFSADTTTPSSSTAPSAPVPTSSVDGWVSEGCYTEAHGQRALSSVSFCDDAMTLEKCAAVCDGYQWFGVEYGRECYCGDTLNEGSVSAPAAECNFPCPGKLSQTCGAGNRLNLYSAEDCSDDEDDEVTSTLATSSSSITLPTSTSVPDTTTTTSTTSTSAPVITTTSALAETTTSSAIPTTTSTTTSAPAPSATPLFVNGDFEGDPSSWTILTPSPNNNLFTYNMASTTVAHGGSKSGEFRWAAGMRATDFNFAIVSPQLNPPRNVLYKITGFQKSSGVNAFLCSMYIYLETQLGASQFFTLRAGTTTEWVPFSTSGFSLSNNAQWMRVRIDVRCSVAGTFGQPFSVNIDDLALTPA</sequence>
<keyword evidence="11" id="KW-1185">Reference proteome</keyword>
<keyword evidence="2" id="KW-0812">Transmembrane</keyword>
<evidence type="ECO:0000256" key="4">
    <source>
        <dbReference type="ARBA" id="ARBA00022989"/>
    </source>
</evidence>
<feature type="domain" description="WSC" evidence="9">
    <location>
        <begin position="139"/>
        <end position="234"/>
    </location>
</feature>
<dbReference type="EMBL" id="JAHCVI010000003">
    <property type="protein sequence ID" value="KAG7288135.1"/>
    <property type="molecule type" value="Genomic_DNA"/>
</dbReference>
<evidence type="ECO:0000256" key="2">
    <source>
        <dbReference type="ARBA" id="ARBA00022692"/>
    </source>
</evidence>
<dbReference type="InterPro" id="IPR002889">
    <property type="entry name" value="WSC_carb-bd"/>
</dbReference>
<dbReference type="SMART" id="SM00321">
    <property type="entry name" value="WSC"/>
    <property type="match status" value="3"/>
</dbReference>
<evidence type="ECO:0000256" key="3">
    <source>
        <dbReference type="ARBA" id="ARBA00022729"/>
    </source>
</evidence>
<keyword evidence="3 8" id="KW-0732">Signal</keyword>
<dbReference type="InterPro" id="IPR051836">
    <property type="entry name" value="Kremen_rcpt"/>
</dbReference>
<evidence type="ECO:0000256" key="6">
    <source>
        <dbReference type="ARBA" id="ARBA00023180"/>
    </source>
</evidence>
<accession>A0AAD4HZA4</accession>
<proteinExistence type="predicted"/>
<feature type="domain" description="WSC" evidence="9">
    <location>
        <begin position="39"/>
        <end position="130"/>
    </location>
</feature>
<dbReference type="Proteomes" id="UP001197093">
    <property type="component" value="Unassembled WGS sequence"/>
</dbReference>
<feature type="signal peptide" evidence="8">
    <location>
        <begin position="1"/>
        <end position="23"/>
    </location>
</feature>
<organism evidence="10 11">
    <name type="scientific">Staphylotrichum longicolle</name>
    <dbReference type="NCBI Taxonomy" id="669026"/>
    <lineage>
        <taxon>Eukaryota</taxon>
        <taxon>Fungi</taxon>
        <taxon>Dikarya</taxon>
        <taxon>Ascomycota</taxon>
        <taxon>Pezizomycotina</taxon>
        <taxon>Sordariomycetes</taxon>
        <taxon>Sordariomycetidae</taxon>
        <taxon>Sordariales</taxon>
        <taxon>Chaetomiaceae</taxon>
        <taxon>Staphylotrichum</taxon>
    </lineage>
</organism>
<dbReference type="AlphaFoldDB" id="A0AAD4HZA4"/>
<feature type="region of interest" description="Disordered" evidence="7">
    <location>
        <begin position="361"/>
        <end position="390"/>
    </location>
</feature>
<feature type="chain" id="PRO_5042154222" description="WSC domain-containing protein" evidence="8">
    <location>
        <begin position="24"/>
        <end position="588"/>
    </location>
</feature>
<evidence type="ECO:0000256" key="5">
    <source>
        <dbReference type="ARBA" id="ARBA00023136"/>
    </source>
</evidence>
<dbReference type="GO" id="GO:0005886">
    <property type="term" value="C:plasma membrane"/>
    <property type="evidence" value="ECO:0007669"/>
    <property type="project" value="TreeGrafter"/>
</dbReference>
<dbReference type="PROSITE" id="PS51212">
    <property type="entry name" value="WSC"/>
    <property type="match status" value="3"/>
</dbReference>
<evidence type="ECO:0000256" key="1">
    <source>
        <dbReference type="ARBA" id="ARBA00004167"/>
    </source>
</evidence>
<keyword evidence="4" id="KW-1133">Transmembrane helix</keyword>
<comment type="caution">
    <text evidence="10">The sequence shown here is derived from an EMBL/GenBank/DDBJ whole genome shotgun (WGS) entry which is preliminary data.</text>
</comment>
<protein>
    <recommendedName>
        <fullName evidence="9">WSC domain-containing protein</fullName>
    </recommendedName>
</protein>
<dbReference type="PANTHER" id="PTHR24269:SF16">
    <property type="entry name" value="PROTEIN SLG1"/>
    <property type="match status" value="1"/>
</dbReference>
<reference evidence="10" key="1">
    <citation type="submission" date="2023-02" db="EMBL/GenBank/DDBJ databases">
        <authorList>
            <person name="Palmer J.M."/>
        </authorList>
    </citation>
    <scope>NUCLEOTIDE SEQUENCE</scope>
    <source>
        <strain evidence="10">FW57</strain>
    </source>
</reference>
<evidence type="ECO:0000256" key="8">
    <source>
        <dbReference type="SAM" id="SignalP"/>
    </source>
</evidence>
<evidence type="ECO:0000259" key="9">
    <source>
        <dbReference type="PROSITE" id="PS51212"/>
    </source>
</evidence>
<name>A0AAD4HZA4_9PEZI</name>
<dbReference type="Pfam" id="PF01822">
    <property type="entry name" value="WSC"/>
    <property type="match status" value="3"/>
</dbReference>
<keyword evidence="5" id="KW-0472">Membrane</keyword>
<comment type="subcellular location">
    <subcellularLocation>
        <location evidence="1">Membrane</location>
        <topology evidence="1">Single-pass membrane protein</topology>
    </subcellularLocation>
</comment>
<feature type="domain" description="WSC" evidence="9">
    <location>
        <begin position="257"/>
        <end position="348"/>
    </location>
</feature>
<evidence type="ECO:0000313" key="11">
    <source>
        <dbReference type="Proteomes" id="UP001197093"/>
    </source>
</evidence>
<evidence type="ECO:0000256" key="7">
    <source>
        <dbReference type="SAM" id="MobiDB-lite"/>
    </source>
</evidence>